<dbReference type="InterPro" id="IPR029058">
    <property type="entry name" value="AB_hydrolase_fold"/>
</dbReference>
<dbReference type="Proteomes" id="UP000269708">
    <property type="component" value="Unassembled WGS sequence"/>
</dbReference>
<evidence type="ECO:0000256" key="1">
    <source>
        <dbReference type="ARBA" id="ARBA00010515"/>
    </source>
</evidence>
<dbReference type="RefSeq" id="WP_123769138.1">
    <property type="nucleotide sequence ID" value="NZ_RKQN01000001.1"/>
</dbReference>
<evidence type="ECO:0000313" key="4">
    <source>
        <dbReference type="EMBL" id="RPE81602.1"/>
    </source>
</evidence>
<dbReference type="InterPro" id="IPR050300">
    <property type="entry name" value="GDXG_lipolytic_enzyme"/>
</dbReference>
<dbReference type="GO" id="GO:0004806">
    <property type="term" value="F:triacylglycerol lipase activity"/>
    <property type="evidence" value="ECO:0007669"/>
    <property type="project" value="TreeGrafter"/>
</dbReference>
<evidence type="ECO:0000313" key="5">
    <source>
        <dbReference type="Proteomes" id="UP000269708"/>
    </source>
</evidence>
<sequence>MNPILEEGQPHRRSRGAAGIAARPHAALAGGAGAARLFAALLLAAAANAFAAPAEPPAPAPRAPFSAYASPEARAQFHRLREEDRQAAALTTIEQKRAFYDAINRDRVERMRKRYAVTTRERRYGGVLADVVEPRGGPRDRRVLINLHGGAFLWGARSGALVESIPIAALSGMTVVSVDYRQGPEHAFPAASEDVEAVYRALLDEHRAEDIGVYGCSAGGYLAAQAVARFIARQLPLPGAVGILCAGFVPPDGDSVYVAPLLDGAPMPAAPPRLSELPYLRDAPMHDPQVFPGLHPDYVARFPPTLLITGTRDFLMSAAVRSHALLAAAGVPAELHVYDGMAHAFFSDPEPPESRAAYDAVVAFFKRHLGARAGTAR</sequence>
<dbReference type="Pfam" id="PF07859">
    <property type="entry name" value="Abhydrolase_3"/>
    <property type="match status" value="1"/>
</dbReference>
<dbReference type="AlphaFoldDB" id="A0A3N4VF51"/>
<gene>
    <name evidence="4" type="ORF">EDC50_0794</name>
</gene>
<proteinExistence type="inferred from homology"/>
<dbReference type="PANTHER" id="PTHR48081">
    <property type="entry name" value="AB HYDROLASE SUPERFAMILY PROTEIN C4A8.06C"/>
    <property type="match status" value="1"/>
</dbReference>
<reference evidence="4 5" key="1">
    <citation type="submission" date="2018-11" db="EMBL/GenBank/DDBJ databases">
        <title>Genomic Encyclopedia of Type Strains, Phase IV (KMG-IV): sequencing the most valuable type-strain genomes for metagenomic binning, comparative biology and taxonomic classification.</title>
        <authorList>
            <person name="Goeker M."/>
        </authorList>
    </citation>
    <scope>NUCLEOTIDE SEQUENCE [LARGE SCALE GENOMIC DNA]</scope>
    <source>
        <strain evidence="4 5">DSM 25623</strain>
    </source>
</reference>
<keyword evidence="5" id="KW-1185">Reference proteome</keyword>
<protein>
    <submittedName>
        <fullName evidence="4">Acetyl esterase/lipase</fullName>
    </submittedName>
</protein>
<dbReference type="OrthoDB" id="9806180at2"/>
<comment type="caution">
    <text evidence="4">The sequence shown here is derived from an EMBL/GenBank/DDBJ whole genome shotgun (WGS) entry which is preliminary data.</text>
</comment>
<feature type="domain" description="Alpha/beta hydrolase fold-3" evidence="3">
    <location>
        <begin position="144"/>
        <end position="346"/>
    </location>
</feature>
<evidence type="ECO:0000259" key="3">
    <source>
        <dbReference type="Pfam" id="PF07859"/>
    </source>
</evidence>
<keyword evidence="2" id="KW-0378">Hydrolase</keyword>
<dbReference type="InterPro" id="IPR013094">
    <property type="entry name" value="AB_hydrolase_3"/>
</dbReference>
<evidence type="ECO:0000256" key="2">
    <source>
        <dbReference type="ARBA" id="ARBA00022801"/>
    </source>
</evidence>
<dbReference type="Gene3D" id="3.40.50.1820">
    <property type="entry name" value="alpha/beta hydrolase"/>
    <property type="match status" value="1"/>
</dbReference>
<dbReference type="SUPFAM" id="SSF53474">
    <property type="entry name" value="alpha/beta-Hydrolases"/>
    <property type="match status" value="1"/>
</dbReference>
<name>A0A3N4VF51_9GAMM</name>
<accession>A0A3N4VF51</accession>
<dbReference type="PANTHER" id="PTHR48081:SF30">
    <property type="entry name" value="ACETYL-HYDROLASE LIPR-RELATED"/>
    <property type="match status" value="1"/>
</dbReference>
<comment type="similarity">
    <text evidence="1">Belongs to the 'GDXG' lipolytic enzyme family.</text>
</comment>
<organism evidence="4 5">
    <name type="scientific">Vulcaniibacterium tengchongense</name>
    <dbReference type="NCBI Taxonomy" id="1273429"/>
    <lineage>
        <taxon>Bacteria</taxon>
        <taxon>Pseudomonadati</taxon>
        <taxon>Pseudomonadota</taxon>
        <taxon>Gammaproteobacteria</taxon>
        <taxon>Lysobacterales</taxon>
        <taxon>Lysobacteraceae</taxon>
        <taxon>Vulcaniibacterium</taxon>
    </lineage>
</organism>
<dbReference type="EMBL" id="RKQN01000001">
    <property type="protein sequence ID" value="RPE81602.1"/>
    <property type="molecule type" value="Genomic_DNA"/>
</dbReference>